<keyword evidence="10 12" id="KW-0704">Schiff base</keyword>
<feature type="site" description="Part of a proton relay during catalysis" evidence="12">
    <location>
        <position position="45"/>
    </location>
</feature>
<dbReference type="EC" id="4.3.3.7" evidence="4 12"/>
<comment type="function">
    <text evidence="1 12">Catalyzes the condensation of (S)-aspartate-beta-semialdehyde [(S)-ASA] and pyruvate to 4-hydroxy-tetrahydrodipicolinate (HTPA).</text>
</comment>
<evidence type="ECO:0000256" key="3">
    <source>
        <dbReference type="ARBA" id="ARBA00007592"/>
    </source>
</evidence>
<keyword evidence="8 12" id="KW-0457">Lysine biosynthesis</keyword>
<dbReference type="HAMAP" id="MF_00418">
    <property type="entry name" value="DapA"/>
    <property type="match status" value="1"/>
</dbReference>
<keyword evidence="6 12" id="KW-0028">Amino-acid biosynthesis</keyword>
<dbReference type="InterPro" id="IPR005263">
    <property type="entry name" value="DapA"/>
</dbReference>
<dbReference type="PIRSF" id="PIRSF001365">
    <property type="entry name" value="DHDPS"/>
    <property type="match status" value="1"/>
</dbReference>
<dbReference type="CDD" id="cd00950">
    <property type="entry name" value="DHDPS"/>
    <property type="match status" value="1"/>
</dbReference>
<comment type="pathway">
    <text evidence="2 12">Amino-acid biosynthesis; L-lysine biosynthesis via DAP pathway; (S)-tetrahydrodipicolinate from L-aspartate: step 3/4.</text>
</comment>
<dbReference type="GO" id="GO:0005829">
    <property type="term" value="C:cytosol"/>
    <property type="evidence" value="ECO:0007669"/>
    <property type="project" value="TreeGrafter"/>
</dbReference>
<dbReference type="PANTHER" id="PTHR12128">
    <property type="entry name" value="DIHYDRODIPICOLINATE SYNTHASE"/>
    <property type="match status" value="1"/>
</dbReference>
<protein>
    <recommendedName>
        <fullName evidence="4 12">4-hydroxy-tetrahydrodipicolinate synthase</fullName>
        <shortName evidence="12">HTPA synthase</shortName>
        <ecNumber evidence="4 12">4.3.3.7</ecNumber>
    </recommendedName>
</protein>
<evidence type="ECO:0000256" key="8">
    <source>
        <dbReference type="ARBA" id="ARBA00023154"/>
    </source>
</evidence>
<keyword evidence="5 12" id="KW-0963">Cytoplasm</keyword>
<evidence type="ECO:0000256" key="10">
    <source>
        <dbReference type="ARBA" id="ARBA00023270"/>
    </source>
</evidence>
<dbReference type="PROSITE" id="PS00666">
    <property type="entry name" value="DHDPS_2"/>
    <property type="match status" value="1"/>
</dbReference>
<comment type="caution">
    <text evidence="12">Was originally thought to be a dihydrodipicolinate synthase (DHDPS), catalyzing the condensation of (S)-aspartate-beta-semialdehyde [(S)-ASA] and pyruvate to dihydrodipicolinate (DHDP). However, it was shown in E.coli that the product of the enzymatic reaction is not dihydrodipicolinate but in fact (4S)-4-hydroxy-2,3,4,5-tetrahydro-(2S)-dipicolinic acid (HTPA), and that the consecutive dehydration reaction leading to DHDP is not spontaneous but catalyzed by DapB.</text>
</comment>
<evidence type="ECO:0000256" key="2">
    <source>
        <dbReference type="ARBA" id="ARBA00005120"/>
    </source>
</evidence>
<feature type="active site" description="Proton donor/acceptor" evidence="12 14">
    <location>
        <position position="134"/>
    </location>
</feature>
<dbReference type="AlphaFoldDB" id="A0A2U2XHA8"/>
<dbReference type="EMBL" id="QFRJ01000001">
    <property type="protein sequence ID" value="PWH87174.1"/>
    <property type="molecule type" value="Genomic_DNA"/>
</dbReference>
<comment type="caution">
    <text evidence="16">The sequence shown here is derived from an EMBL/GenBank/DDBJ whole genome shotgun (WGS) entry which is preliminary data.</text>
</comment>
<evidence type="ECO:0000313" key="16">
    <source>
        <dbReference type="EMBL" id="PWH87174.1"/>
    </source>
</evidence>
<sequence>MQFKGTGVALVTPFKTDGSVDEIALRKLVSFQIENGTDFLVVQGTTGETATLTADEKNFVLATVIDENNGKLPILLGMADNNTAALVEEIKNFDHEGVDGFLSASPHYNKPSQRGIIAHFKAIAEVSKKPIILYNVPGRTASNMTAETTLELSKVETIVGIKEASGNLEQVMQILKNAPEDFAVLSGEDALTMPLVAMGGHGVISVVANALPKQFSTMINAGFTGDLVTARKHHFDVLDITDSFFAEGNPSGIKFCLELIGIGTETVRLPLTTISEELKSKMKSQLDLIK</sequence>
<evidence type="ECO:0000256" key="12">
    <source>
        <dbReference type="HAMAP-Rule" id="MF_00418"/>
    </source>
</evidence>
<name>A0A2U2XHA8_9FLAO</name>
<comment type="similarity">
    <text evidence="3 12 13">Belongs to the DapA family.</text>
</comment>
<dbReference type="SUPFAM" id="SSF51569">
    <property type="entry name" value="Aldolase"/>
    <property type="match status" value="1"/>
</dbReference>
<evidence type="ECO:0000256" key="6">
    <source>
        <dbReference type="ARBA" id="ARBA00022605"/>
    </source>
</evidence>
<feature type="site" description="Part of a proton relay during catalysis" evidence="12">
    <location>
        <position position="108"/>
    </location>
</feature>
<evidence type="ECO:0000256" key="1">
    <source>
        <dbReference type="ARBA" id="ARBA00003294"/>
    </source>
</evidence>
<dbReference type="Pfam" id="PF00701">
    <property type="entry name" value="DHDPS"/>
    <property type="match status" value="1"/>
</dbReference>
<keyword evidence="9 12" id="KW-0456">Lyase</keyword>
<comment type="subcellular location">
    <subcellularLocation>
        <location evidence="12">Cytoplasm</location>
    </subcellularLocation>
</comment>
<gene>
    <name evidence="12" type="primary">dapA</name>
    <name evidence="16" type="ORF">DIT68_02620</name>
</gene>
<feature type="active site" description="Schiff-base intermediate with substrate" evidence="12 14">
    <location>
        <position position="162"/>
    </location>
</feature>
<evidence type="ECO:0000256" key="11">
    <source>
        <dbReference type="ARBA" id="ARBA00047836"/>
    </source>
</evidence>
<feature type="binding site" evidence="12 15">
    <location>
        <position position="204"/>
    </location>
    <ligand>
        <name>pyruvate</name>
        <dbReference type="ChEBI" id="CHEBI:15361"/>
    </ligand>
</feature>
<feature type="binding site" evidence="12 15">
    <location>
        <position position="46"/>
    </location>
    <ligand>
        <name>pyruvate</name>
        <dbReference type="ChEBI" id="CHEBI:15361"/>
    </ligand>
</feature>
<dbReference type="OrthoDB" id="9782828at2"/>
<keyword evidence="7 12" id="KW-0220">Diaminopimelate biosynthesis</keyword>
<dbReference type="GO" id="GO:0009089">
    <property type="term" value="P:lysine biosynthetic process via diaminopimelate"/>
    <property type="evidence" value="ECO:0007669"/>
    <property type="project" value="UniProtKB-UniRule"/>
</dbReference>
<dbReference type="InterPro" id="IPR002220">
    <property type="entry name" value="DapA-like"/>
</dbReference>
<dbReference type="NCBIfam" id="TIGR00674">
    <property type="entry name" value="dapA"/>
    <property type="match status" value="1"/>
</dbReference>
<dbReference type="SMART" id="SM01130">
    <property type="entry name" value="DHDPS"/>
    <property type="match status" value="1"/>
</dbReference>
<dbReference type="RefSeq" id="WP_109358253.1">
    <property type="nucleotide sequence ID" value="NZ_QFRJ01000001.1"/>
</dbReference>
<dbReference type="GO" id="GO:0019877">
    <property type="term" value="P:diaminopimelate biosynthetic process"/>
    <property type="evidence" value="ECO:0007669"/>
    <property type="project" value="UniProtKB-UniRule"/>
</dbReference>
<evidence type="ECO:0000256" key="5">
    <source>
        <dbReference type="ARBA" id="ARBA00022490"/>
    </source>
</evidence>
<evidence type="ECO:0000256" key="13">
    <source>
        <dbReference type="PIRNR" id="PIRNR001365"/>
    </source>
</evidence>
<dbReference type="PANTHER" id="PTHR12128:SF66">
    <property type="entry name" value="4-HYDROXY-2-OXOGLUTARATE ALDOLASE, MITOCHONDRIAL"/>
    <property type="match status" value="1"/>
</dbReference>
<reference evidence="16 17" key="2">
    <citation type="submission" date="2018-05" db="EMBL/GenBank/DDBJ databases">
        <authorList>
            <person name="Lanie J.A."/>
            <person name="Ng W.-L."/>
            <person name="Kazmierczak K.M."/>
            <person name="Andrzejewski T.M."/>
            <person name="Davidsen T.M."/>
            <person name="Wayne K.J."/>
            <person name="Tettelin H."/>
            <person name="Glass J.I."/>
            <person name="Rusch D."/>
            <person name="Podicherti R."/>
            <person name="Tsui H.-C.T."/>
            <person name="Winkler M.E."/>
        </authorList>
    </citation>
    <scope>NUCLEOTIDE SEQUENCE [LARGE SCALE GENOMIC DNA]</scope>
    <source>
        <strain evidence="16 17">C305</strain>
    </source>
</reference>
<proteinExistence type="inferred from homology"/>
<evidence type="ECO:0000256" key="4">
    <source>
        <dbReference type="ARBA" id="ARBA00012086"/>
    </source>
</evidence>
<accession>A0A2U2XHA8</accession>
<evidence type="ECO:0000256" key="14">
    <source>
        <dbReference type="PIRSR" id="PIRSR001365-1"/>
    </source>
</evidence>
<dbReference type="UniPathway" id="UPA00034">
    <property type="reaction ID" value="UER00017"/>
</dbReference>
<dbReference type="PRINTS" id="PR00146">
    <property type="entry name" value="DHPICSNTHASE"/>
</dbReference>
<dbReference type="Gene3D" id="3.20.20.70">
    <property type="entry name" value="Aldolase class I"/>
    <property type="match status" value="1"/>
</dbReference>
<organism evidence="16 17">
    <name type="scientific">Brumimicrobium oceani</name>
    <dbReference type="NCBI Taxonomy" id="2100725"/>
    <lineage>
        <taxon>Bacteria</taxon>
        <taxon>Pseudomonadati</taxon>
        <taxon>Bacteroidota</taxon>
        <taxon>Flavobacteriia</taxon>
        <taxon>Flavobacteriales</taxon>
        <taxon>Crocinitomicaceae</taxon>
        <taxon>Brumimicrobium</taxon>
    </lineage>
</organism>
<evidence type="ECO:0000313" key="17">
    <source>
        <dbReference type="Proteomes" id="UP000245370"/>
    </source>
</evidence>
<comment type="catalytic activity">
    <reaction evidence="11 12">
        <text>L-aspartate 4-semialdehyde + pyruvate = (2S,4S)-4-hydroxy-2,3,4,5-tetrahydrodipicolinate + H2O + H(+)</text>
        <dbReference type="Rhea" id="RHEA:34171"/>
        <dbReference type="ChEBI" id="CHEBI:15361"/>
        <dbReference type="ChEBI" id="CHEBI:15377"/>
        <dbReference type="ChEBI" id="CHEBI:15378"/>
        <dbReference type="ChEBI" id="CHEBI:67139"/>
        <dbReference type="ChEBI" id="CHEBI:537519"/>
        <dbReference type="EC" id="4.3.3.7"/>
    </reaction>
</comment>
<evidence type="ECO:0000256" key="7">
    <source>
        <dbReference type="ARBA" id="ARBA00022915"/>
    </source>
</evidence>
<dbReference type="Proteomes" id="UP000245370">
    <property type="component" value="Unassembled WGS sequence"/>
</dbReference>
<evidence type="ECO:0000256" key="15">
    <source>
        <dbReference type="PIRSR" id="PIRSR001365-2"/>
    </source>
</evidence>
<dbReference type="InterPro" id="IPR020625">
    <property type="entry name" value="Schiff_base-form_aldolases_AS"/>
</dbReference>
<keyword evidence="17" id="KW-1185">Reference proteome</keyword>
<dbReference type="InterPro" id="IPR013785">
    <property type="entry name" value="Aldolase_TIM"/>
</dbReference>
<reference evidence="16 17" key="1">
    <citation type="submission" date="2018-05" db="EMBL/GenBank/DDBJ databases">
        <title>Brumimicrobium oceani sp. nov., isolated from coastal sediment.</title>
        <authorList>
            <person name="Kou Y."/>
        </authorList>
    </citation>
    <scope>NUCLEOTIDE SEQUENCE [LARGE SCALE GENOMIC DNA]</scope>
    <source>
        <strain evidence="16 17">C305</strain>
    </source>
</reference>
<evidence type="ECO:0000256" key="9">
    <source>
        <dbReference type="ARBA" id="ARBA00023239"/>
    </source>
</evidence>
<comment type="subunit">
    <text evidence="12">Homotetramer; dimer of dimers.</text>
</comment>
<dbReference type="GO" id="GO:0008840">
    <property type="term" value="F:4-hydroxy-tetrahydrodipicolinate synthase activity"/>
    <property type="evidence" value="ECO:0007669"/>
    <property type="project" value="UniProtKB-UniRule"/>
</dbReference>